<proteinExistence type="predicted"/>
<reference evidence="2 3" key="1">
    <citation type="submission" date="2020-08" db="EMBL/GenBank/DDBJ databases">
        <title>Genome public.</title>
        <authorList>
            <person name="Liu C."/>
            <person name="Sun Q."/>
        </authorList>
    </citation>
    <scope>NUCLEOTIDE SEQUENCE [LARGE SCALE GENOMIC DNA]</scope>
    <source>
        <strain evidence="2 3">New-38</strain>
    </source>
</reference>
<evidence type="ECO:0000256" key="1">
    <source>
        <dbReference type="SAM" id="Phobius"/>
    </source>
</evidence>
<keyword evidence="1" id="KW-0812">Transmembrane</keyword>
<sequence>MATPARSSAADRLRPAPGDALVVLLVLCAALALLWLLRPAPAGELTVEVRLDGTLIGSYPLEEADAPVYVDVNAPWPLTLELDGRRVRISHSDCPSQDCVHTGWIDEAGEQIICLPNKLIISLVGEQDTQSKDFDVIVG</sequence>
<accession>A0ABR7HSN0</accession>
<keyword evidence="3" id="KW-1185">Reference proteome</keyword>
<dbReference type="Pfam" id="PF07009">
    <property type="entry name" value="NusG_II"/>
    <property type="match status" value="1"/>
</dbReference>
<keyword evidence="1" id="KW-1133">Transmembrane helix</keyword>
<feature type="transmembrane region" description="Helical" evidence="1">
    <location>
        <begin position="20"/>
        <end position="37"/>
    </location>
</feature>
<gene>
    <name evidence="2" type="ORF">H8S34_06630</name>
</gene>
<comment type="caution">
    <text evidence="2">The sequence shown here is derived from an EMBL/GenBank/DDBJ whole genome shotgun (WGS) entry which is preliminary data.</text>
</comment>
<dbReference type="RefSeq" id="WP_101691871.1">
    <property type="nucleotide sequence ID" value="NZ_JACOPR010000003.1"/>
</dbReference>
<keyword evidence="1" id="KW-0472">Membrane</keyword>
<protein>
    <submittedName>
        <fullName evidence="2">NusG domain II-containing protein</fullName>
    </submittedName>
</protein>
<dbReference type="EMBL" id="JACOPR010000003">
    <property type="protein sequence ID" value="MBC5730508.1"/>
    <property type="molecule type" value="Genomic_DNA"/>
</dbReference>
<dbReference type="Proteomes" id="UP000660021">
    <property type="component" value="Unassembled WGS sequence"/>
</dbReference>
<name>A0ABR7HSN0_9FIRM</name>
<organism evidence="2 3">
    <name type="scientific">Pseudoflavonifractor hominis</name>
    <dbReference type="NCBI Taxonomy" id="2763059"/>
    <lineage>
        <taxon>Bacteria</taxon>
        <taxon>Bacillati</taxon>
        <taxon>Bacillota</taxon>
        <taxon>Clostridia</taxon>
        <taxon>Eubacteriales</taxon>
        <taxon>Oscillospiraceae</taxon>
        <taxon>Pseudoflavonifractor</taxon>
    </lineage>
</organism>
<evidence type="ECO:0000313" key="2">
    <source>
        <dbReference type="EMBL" id="MBC5730508.1"/>
    </source>
</evidence>
<dbReference type="InterPro" id="IPR038690">
    <property type="entry name" value="NusG_2_sf"/>
</dbReference>
<dbReference type="Gene3D" id="2.60.320.10">
    <property type="entry name" value="N-utilization substance G protein NusG, insert domain"/>
    <property type="match status" value="1"/>
</dbReference>
<evidence type="ECO:0000313" key="3">
    <source>
        <dbReference type="Proteomes" id="UP000660021"/>
    </source>
</evidence>